<name>A0ABU6EYQ6_9ACTN</name>
<keyword evidence="10" id="KW-1185">Reference proteome</keyword>
<dbReference type="PANTHER" id="PTHR43884">
    <property type="entry name" value="ACYL-COA DEHYDROGENASE"/>
    <property type="match status" value="1"/>
</dbReference>
<evidence type="ECO:0000313" key="9">
    <source>
        <dbReference type="EMBL" id="MEB8336881.1"/>
    </source>
</evidence>
<dbReference type="InterPro" id="IPR009075">
    <property type="entry name" value="AcylCo_DH/oxidase_C"/>
</dbReference>
<keyword evidence="4 5" id="KW-0274">FAD</keyword>
<keyword evidence="5" id="KW-0560">Oxidoreductase</keyword>
<keyword evidence="3 5" id="KW-0285">Flavoprotein</keyword>
<comment type="cofactor">
    <cofactor evidence="1 5">
        <name>FAD</name>
        <dbReference type="ChEBI" id="CHEBI:57692"/>
    </cofactor>
</comment>
<feature type="domain" description="Acyl-CoA dehydrogenase/oxidase N-terminal" evidence="8">
    <location>
        <begin position="6"/>
        <end position="117"/>
    </location>
</feature>
<feature type="domain" description="Acyl-CoA dehydrogenase/oxidase C-terminal" evidence="6">
    <location>
        <begin position="236"/>
        <end position="385"/>
    </location>
</feature>
<comment type="caution">
    <text evidence="9">The sequence shown here is derived from an EMBL/GenBank/DDBJ whole genome shotgun (WGS) entry which is preliminary data.</text>
</comment>
<dbReference type="PROSITE" id="PS00073">
    <property type="entry name" value="ACYL_COA_DH_2"/>
    <property type="match status" value="1"/>
</dbReference>
<accession>A0ABU6EYQ6</accession>
<dbReference type="RefSeq" id="WP_326014513.1">
    <property type="nucleotide sequence ID" value="NZ_JAOZYC010000024.1"/>
</dbReference>
<dbReference type="InterPro" id="IPR006091">
    <property type="entry name" value="Acyl-CoA_Oxase/DH_mid-dom"/>
</dbReference>
<evidence type="ECO:0000259" key="8">
    <source>
        <dbReference type="Pfam" id="PF02771"/>
    </source>
</evidence>
<evidence type="ECO:0000259" key="6">
    <source>
        <dbReference type="Pfam" id="PF00441"/>
    </source>
</evidence>
<dbReference type="Gene3D" id="1.20.140.10">
    <property type="entry name" value="Butyryl-CoA Dehydrogenase, subunit A, domain 3"/>
    <property type="match status" value="1"/>
</dbReference>
<evidence type="ECO:0000256" key="1">
    <source>
        <dbReference type="ARBA" id="ARBA00001974"/>
    </source>
</evidence>
<dbReference type="PANTHER" id="PTHR43884:SF40">
    <property type="entry name" value="ACYL-COA DEHYDROGENASE"/>
    <property type="match status" value="1"/>
</dbReference>
<dbReference type="InterPro" id="IPR036250">
    <property type="entry name" value="AcylCo_DH-like_C"/>
</dbReference>
<dbReference type="PROSITE" id="PS00072">
    <property type="entry name" value="ACYL_COA_DH_1"/>
    <property type="match status" value="1"/>
</dbReference>
<dbReference type="InterPro" id="IPR037069">
    <property type="entry name" value="AcylCoA_DH/ox_N_sf"/>
</dbReference>
<dbReference type="Gene3D" id="2.40.110.10">
    <property type="entry name" value="Butyryl-CoA Dehydrogenase, subunit A, domain 2"/>
    <property type="match status" value="1"/>
</dbReference>
<dbReference type="Pfam" id="PF02771">
    <property type="entry name" value="Acyl-CoA_dh_N"/>
    <property type="match status" value="1"/>
</dbReference>
<dbReference type="InterPro" id="IPR009100">
    <property type="entry name" value="AcylCoA_DH/oxidase_NM_dom_sf"/>
</dbReference>
<feature type="domain" description="Acyl-CoA oxidase/dehydrogenase middle" evidence="7">
    <location>
        <begin position="121"/>
        <end position="224"/>
    </location>
</feature>
<evidence type="ECO:0000256" key="4">
    <source>
        <dbReference type="ARBA" id="ARBA00022827"/>
    </source>
</evidence>
<dbReference type="InterPro" id="IPR013786">
    <property type="entry name" value="AcylCoA_DH/ox_N"/>
</dbReference>
<protein>
    <submittedName>
        <fullName evidence="9">Acyl-CoA dehydrogenase family protein</fullName>
    </submittedName>
</protein>
<dbReference type="InterPro" id="IPR046373">
    <property type="entry name" value="Acyl-CoA_Oxase/DH_mid-dom_sf"/>
</dbReference>
<evidence type="ECO:0000259" key="7">
    <source>
        <dbReference type="Pfam" id="PF02770"/>
    </source>
</evidence>
<dbReference type="SUPFAM" id="SSF47203">
    <property type="entry name" value="Acyl-CoA dehydrogenase C-terminal domain-like"/>
    <property type="match status" value="1"/>
</dbReference>
<dbReference type="SUPFAM" id="SSF56645">
    <property type="entry name" value="Acyl-CoA dehydrogenase NM domain-like"/>
    <property type="match status" value="1"/>
</dbReference>
<evidence type="ECO:0000313" key="10">
    <source>
        <dbReference type="Proteomes" id="UP001354931"/>
    </source>
</evidence>
<dbReference type="Pfam" id="PF00441">
    <property type="entry name" value="Acyl-CoA_dh_1"/>
    <property type="match status" value="1"/>
</dbReference>
<comment type="similarity">
    <text evidence="2 5">Belongs to the acyl-CoA dehydrogenase family.</text>
</comment>
<sequence length="390" mass="42766">MDFTLTDEQRLIVDTVRKFVTAELEPYEDEVERLDDIPAEIADRIRQKAIAAGLYAANMPEELGGGGLDATSMTLVERELGRAGYALQMLVARPSNILQACAGEQRERYLLPTVRGERHDCLAMTEPGAGSDVRSMTTRAEPDGDGYVINGTKHFISHADAADFVILFAATGVDETAQDSGGRRRNPITAFLVDIDTPGLTVTRGSSSVSHRGYHQCELSFTDCRVPAAQRLGEEGRGFDLMGEWLGASRLSVAATSVGRARRVLELATGWAAERSQFGQTIGRFQGVSFQLADMATELEAAELLTMRAAWRHDQGVMTDQDAAMAKLFASEALGRITDRAVQIFGGMGLMAELPIERFWRDARVERIWDGTSEIQRHIISRSLLRPLGS</sequence>
<dbReference type="Proteomes" id="UP001354931">
    <property type="component" value="Unassembled WGS sequence"/>
</dbReference>
<gene>
    <name evidence="9" type="ORF">OKJ99_05040</name>
</gene>
<dbReference type="PIRSF" id="PIRSF016578">
    <property type="entry name" value="HsaA"/>
    <property type="match status" value="1"/>
</dbReference>
<dbReference type="InterPro" id="IPR006089">
    <property type="entry name" value="Acyl-CoA_DH_CS"/>
</dbReference>
<organism evidence="9 10">
    <name type="scientific">Streptomyces endophyticus</name>
    <dbReference type="NCBI Taxonomy" id="714166"/>
    <lineage>
        <taxon>Bacteria</taxon>
        <taxon>Bacillati</taxon>
        <taxon>Actinomycetota</taxon>
        <taxon>Actinomycetes</taxon>
        <taxon>Kitasatosporales</taxon>
        <taxon>Streptomycetaceae</taxon>
        <taxon>Streptomyces</taxon>
    </lineage>
</organism>
<dbReference type="EMBL" id="JAOZYC010000024">
    <property type="protein sequence ID" value="MEB8336881.1"/>
    <property type="molecule type" value="Genomic_DNA"/>
</dbReference>
<evidence type="ECO:0000256" key="2">
    <source>
        <dbReference type="ARBA" id="ARBA00009347"/>
    </source>
</evidence>
<proteinExistence type="inferred from homology"/>
<evidence type="ECO:0000256" key="5">
    <source>
        <dbReference type="RuleBase" id="RU362125"/>
    </source>
</evidence>
<dbReference type="Pfam" id="PF02770">
    <property type="entry name" value="Acyl-CoA_dh_M"/>
    <property type="match status" value="1"/>
</dbReference>
<dbReference type="Gene3D" id="1.10.540.10">
    <property type="entry name" value="Acyl-CoA dehydrogenase/oxidase, N-terminal domain"/>
    <property type="match status" value="1"/>
</dbReference>
<evidence type="ECO:0000256" key="3">
    <source>
        <dbReference type="ARBA" id="ARBA00022630"/>
    </source>
</evidence>
<reference evidence="9 10" key="1">
    <citation type="submission" date="2022-10" db="EMBL/GenBank/DDBJ databases">
        <authorList>
            <person name="Xie J."/>
            <person name="Shen N."/>
        </authorList>
    </citation>
    <scope>NUCLEOTIDE SEQUENCE [LARGE SCALE GENOMIC DNA]</scope>
    <source>
        <strain evidence="9 10">YIM65594</strain>
    </source>
</reference>